<keyword evidence="2" id="KW-0732">Signal</keyword>
<dbReference type="PRINTS" id="PR00133">
    <property type="entry name" value="GLHYDRLASE3"/>
</dbReference>
<dbReference type="GO" id="GO:0009044">
    <property type="term" value="F:xylan 1,4-beta-xylosidase activity"/>
    <property type="evidence" value="ECO:0007669"/>
    <property type="project" value="InterPro"/>
</dbReference>
<dbReference type="Gene3D" id="3.20.20.300">
    <property type="entry name" value="Glycoside hydrolase, family 3, N-terminal domain"/>
    <property type="match status" value="1"/>
</dbReference>
<dbReference type="SUPFAM" id="SSF52279">
    <property type="entry name" value="Beta-D-glucan exohydrolase, C-terminal domain"/>
    <property type="match status" value="1"/>
</dbReference>
<dbReference type="InterPro" id="IPR013783">
    <property type="entry name" value="Ig-like_fold"/>
</dbReference>
<dbReference type="InterPro" id="IPR036881">
    <property type="entry name" value="Glyco_hydro_3_C_sf"/>
</dbReference>
<dbReference type="AlphaFoldDB" id="A0A644XGS5"/>
<dbReference type="GO" id="GO:0004563">
    <property type="term" value="F:beta-N-acetylhexosaminidase activity"/>
    <property type="evidence" value="ECO:0007669"/>
    <property type="project" value="UniProtKB-EC"/>
</dbReference>
<dbReference type="EMBL" id="VSSQ01002365">
    <property type="protein sequence ID" value="MPM14968.1"/>
    <property type="molecule type" value="Genomic_DNA"/>
</dbReference>
<dbReference type="GO" id="GO:0031222">
    <property type="term" value="P:arabinan catabolic process"/>
    <property type="evidence" value="ECO:0007669"/>
    <property type="project" value="TreeGrafter"/>
</dbReference>
<sequence>MNARQRAQELVERMNLPQMMSQLRHDAPAIESLGIPAYNWWNEGLHGAARSGTATVFPQAIGLASLFDPEFISSIASVVSTEQRAKYNLYKAEGDRDIYKGLTVWSPNVNIFRDPRWGRGQETFGEDPYLTERLAVAFIKGLQGEESVLKTASCVKHFAAHSGPEPLRHGFNAVVSKKDLEETYLPAFEAAVKEAMVDAVMGAYSALNGEPCCASSFLMEHKLRGEWGFEGMYISDCWAIRDFHLNHKVTKNEEESAALALKRGCDLACGCEYQSLDKAFQKGLISREEIKQAAVRVMTTRFKLGQFDRATVYDNLGLESLDSEEHALLSYEASCRSLVLLKNDGLLPLRKKDVGTIAVIGPNADSTQALWGNYHGTSSRYVTILEGLREYTKGHARILYSEGSGLTKNKVERLAKEDDRLSEAVFMAKASDVVVLCLGLNETVEGEMHDDGNGGWAGDKDDLRLPLCQRKLLKAVARTGKPIIVVLLSGGSLDPEIEQYSNVRALIQGWYPGQEGGRAIAHLLFGAFSPSGKLPVTFYKAEAVLPAFTDYSLNRRTYRYCDHSDVLYPFGFGLSYASFSFDGLQAKETDEGDVEVAVSVRNTSSIASRTVVQFYLKMEGPDLPPHPVLCGMSSVLLQGGEEKLVHLRIDARRFTAVDTEGIRHTVSGPYTLYAGSSQPDEKSLMLGADKPAVLRCIR</sequence>
<dbReference type="InterPro" id="IPR044993">
    <property type="entry name" value="BXL"/>
</dbReference>
<proteinExistence type="inferred from homology"/>
<evidence type="ECO:0000256" key="1">
    <source>
        <dbReference type="ARBA" id="ARBA00005336"/>
    </source>
</evidence>
<dbReference type="InterPro" id="IPR001764">
    <property type="entry name" value="Glyco_hydro_3_N"/>
</dbReference>
<reference evidence="5" key="1">
    <citation type="submission" date="2019-08" db="EMBL/GenBank/DDBJ databases">
        <authorList>
            <person name="Kucharzyk K."/>
            <person name="Murdoch R.W."/>
            <person name="Higgins S."/>
            <person name="Loffler F."/>
        </authorList>
    </citation>
    <scope>NUCLEOTIDE SEQUENCE</scope>
</reference>
<dbReference type="InterPro" id="IPR036962">
    <property type="entry name" value="Glyco_hydro_3_N_sf"/>
</dbReference>
<comment type="similarity">
    <text evidence="1">Belongs to the glycosyl hydrolase 3 family.</text>
</comment>
<dbReference type="GO" id="GO:0046556">
    <property type="term" value="F:alpha-L-arabinofuranosidase activity"/>
    <property type="evidence" value="ECO:0007669"/>
    <property type="project" value="TreeGrafter"/>
</dbReference>
<dbReference type="SMART" id="SM01217">
    <property type="entry name" value="Fn3_like"/>
    <property type="match status" value="1"/>
</dbReference>
<name>A0A644XGS5_9ZZZZ</name>
<dbReference type="Pfam" id="PF00933">
    <property type="entry name" value="Glyco_hydro_3"/>
    <property type="match status" value="1"/>
</dbReference>
<evidence type="ECO:0000256" key="2">
    <source>
        <dbReference type="ARBA" id="ARBA00022729"/>
    </source>
</evidence>
<feature type="domain" description="Fibronectin type III-like" evidence="4">
    <location>
        <begin position="610"/>
        <end position="678"/>
    </location>
</feature>
<accession>A0A644XGS5</accession>
<dbReference type="PANTHER" id="PTHR42721">
    <property type="entry name" value="SUGAR HYDROLASE-RELATED"/>
    <property type="match status" value="1"/>
</dbReference>
<dbReference type="Gene3D" id="2.60.40.10">
    <property type="entry name" value="Immunoglobulins"/>
    <property type="match status" value="1"/>
</dbReference>
<evidence type="ECO:0000256" key="3">
    <source>
        <dbReference type="ARBA" id="ARBA00022801"/>
    </source>
</evidence>
<organism evidence="5">
    <name type="scientific">bioreactor metagenome</name>
    <dbReference type="NCBI Taxonomy" id="1076179"/>
    <lineage>
        <taxon>unclassified sequences</taxon>
        <taxon>metagenomes</taxon>
        <taxon>ecological metagenomes</taxon>
    </lineage>
</organism>
<dbReference type="GO" id="GO:0045493">
    <property type="term" value="P:xylan catabolic process"/>
    <property type="evidence" value="ECO:0007669"/>
    <property type="project" value="InterPro"/>
</dbReference>
<dbReference type="InterPro" id="IPR017853">
    <property type="entry name" value="GH"/>
</dbReference>
<dbReference type="EC" id="3.2.1.52" evidence="5"/>
<keyword evidence="3 5" id="KW-0378">Hydrolase</keyword>
<keyword evidence="5" id="KW-0326">Glycosidase</keyword>
<comment type="caution">
    <text evidence="5">The sequence shown here is derived from an EMBL/GenBank/DDBJ whole genome shotgun (WGS) entry which is preliminary data.</text>
</comment>
<evidence type="ECO:0000313" key="5">
    <source>
        <dbReference type="EMBL" id="MPM14968.1"/>
    </source>
</evidence>
<dbReference type="SUPFAM" id="SSF51445">
    <property type="entry name" value="(Trans)glycosidases"/>
    <property type="match status" value="1"/>
</dbReference>
<dbReference type="Gene3D" id="3.40.50.1700">
    <property type="entry name" value="Glycoside hydrolase family 3 C-terminal domain"/>
    <property type="match status" value="1"/>
</dbReference>
<dbReference type="PANTHER" id="PTHR42721:SF3">
    <property type="entry name" value="BETA-D-XYLOSIDASE 5-RELATED"/>
    <property type="match status" value="1"/>
</dbReference>
<dbReference type="InterPro" id="IPR002772">
    <property type="entry name" value="Glyco_hydro_3_C"/>
</dbReference>
<gene>
    <name evidence="5" type="primary">nagZ_15</name>
    <name evidence="5" type="ORF">SDC9_61332</name>
</gene>
<dbReference type="Pfam" id="PF14310">
    <property type="entry name" value="Fn3-like"/>
    <property type="match status" value="1"/>
</dbReference>
<dbReference type="InterPro" id="IPR026891">
    <property type="entry name" value="Fn3-like"/>
</dbReference>
<evidence type="ECO:0000259" key="4">
    <source>
        <dbReference type="SMART" id="SM01217"/>
    </source>
</evidence>
<protein>
    <submittedName>
        <fullName evidence="5">Beta-hexosaminidase</fullName>
        <ecNumber evidence="5">3.2.1.52</ecNumber>
    </submittedName>
</protein>
<dbReference type="Pfam" id="PF01915">
    <property type="entry name" value="Glyco_hydro_3_C"/>
    <property type="match status" value="1"/>
</dbReference>